<name>A0ACB8ZWA1_ARCLA</name>
<proteinExistence type="predicted"/>
<dbReference type="EMBL" id="CM042055">
    <property type="protein sequence ID" value="KAI3702277.1"/>
    <property type="molecule type" value="Genomic_DNA"/>
</dbReference>
<evidence type="ECO:0000313" key="2">
    <source>
        <dbReference type="Proteomes" id="UP001055879"/>
    </source>
</evidence>
<keyword evidence="2" id="KW-1185">Reference proteome</keyword>
<reference evidence="2" key="1">
    <citation type="journal article" date="2022" name="Mol. Ecol. Resour.">
        <title>The genomes of chicory, endive, great burdock and yacon provide insights into Asteraceae palaeo-polyploidization history and plant inulin production.</title>
        <authorList>
            <person name="Fan W."/>
            <person name="Wang S."/>
            <person name="Wang H."/>
            <person name="Wang A."/>
            <person name="Jiang F."/>
            <person name="Liu H."/>
            <person name="Zhao H."/>
            <person name="Xu D."/>
            <person name="Zhang Y."/>
        </authorList>
    </citation>
    <scope>NUCLEOTIDE SEQUENCE [LARGE SCALE GENOMIC DNA]</scope>
    <source>
        <strain evidence="2">cv. Niubang</strain>
    </source>
</reference>
<comment type="caution">
    <text evidence="1">The sequence shown here is derived from an EMBL/GenBank/DDBJ whole genome shotgun (WGS) entry which is preliminary data.</text>
</comment>
<gene>
    <name evidence="1" type="ORF">L6452_28010</name>
</gene>
<accession>A0ACB8ZWA1</accession>
<protein>
    <submittedName>
        <fullName evidence="1">Uncharacterized protein</fullName>
    </submittedName>
</protein>
<dbReference type="Proteomes" id="UP001055879">
    <property type="component" value="Linkage Group LG09"/>
</dbReference>
<evidence type="ECO:0000313" key="1">
    <source>
        <dbReference type="EMBL" id="KAI3702277.1"/>
    </source>
</evidence>
<organism evidence="1 2">
    <name type="scientific">Arctium lappa</name>
    <name type="common">Greater burdock</name>
    <name type="synonym">Lappa major</name>
    <dbReference type="NCBI Taxonomy" id="4217"/>
    <lineage>
        <taxon>Eukaryota</taxon>
        <taxon>Viridiplantae</taxon>
        <taxon>Streptophyta</taxon>
        <taxon>Embryophyta</taxon>
        <taxon>Tracheophyta</taxon>
        <taxon>Spermatophyta</taxon>
        <taxon>Magnoliopsida</taxon>
        <taxon>eudicotyledons</taxon>
        <taxon>Gunneridae</taxon>
        <taxon>Pentapetalae</taxon>
        <taxon>asterids</taxon>
        <taxon>campanulids</taxon>
        <taxon>Asterales</taxon>
        <taxon>Asteraceae</taxon>
        <taxon>Carduoideae</taxon>
        <taxon>Cardueae</taxon>
        <taxon>Arctiinae</taxon>
        <taxon>Arctium</taxon>
    </lineage>
</organism>
<sequence length="124" mass="13815">MPLPEGGEVTIYGRIWKGSNPIISSLKAHKLLAKGYSSFLAYVIDAKSEKKTLEDVEVVQDYPDVFPEDLPGLPPERQVEFQIDLTPGSALIAHAPYRLASTEMQKIMTQLQELLEKGFIRPSS</sequence>
<reference evidence="1 2" key="2">
    <citation type="journal article" date="2022" name="Mol. Ecol. Resour.">
        <title>The genomes of chicory, endive, great burdock and yacon provide insights into Asteraceae paleo-polyploidization history and plant inulin production.</title>
        <authorList>
            <person name="Fan W."/>
            <person name="Wang S."/>
            <person name="Wang H."/>
            <person name="Wang A."/>
            <person name="Jiang F."/>
            <person name="Liu H."/>
            <person name="Zhao H."/>
            <person name="Xu D."/>
            <person name="Zhang Y."/>
        </authorList>
    </citation>
    <scope>NUCLEOTIDE SEQUENCE [LARGE SCALE GENOMIC DNA]</scope>
    <source>
        <strain evidence="2">cv. Niubang</strain>
    </source>
</reference>